<evidence type="ECO:0000313" key="3">
    <source>
        <dbReference type="Proteomes" id="UP001157961"/>
    </source>
</evidence>
<proteinExistence type="predicted"/>
<feature type="chain" id="PRO_5045699380" evidence="1">
    <location>
        <begin position="23"/>
        <end position="90"/>
    </location>
</feature>
<organism evidence="2 3">
    <name type="scientific">Shimia sagamensis</name>
    <dbReference type="NCBI Taxonomy" id="1566352"/>
    <lineage>
        <taxon>Bacteria</taxon>
        <taxon>Pseudomonadati</taxon>
        <taxon>Pseudomonadota</taxon>
        <taxon>Alphaproteobacteria</taxon>
        <taxon>Rhodobacterales</taxon>
        <taxon>Roseobacteraceae</taxon>
    </lineage>
</organism>
<evidence type="ECO:0000313" key="2">
    <source>
        <dbReference type="EMBL" id="SMP23879.1"/>
    </source>
</evidence>
<reference evidence="2 3" key="1">
    <citation type="submission" date="2017-05" db="EMBL/GenBank/DDBJ databases">
        <authorList>
            <person name="Varghese N."/>
            <person name="Submissions S."/>
        </authorList>
    </citation>
    <scope>NUCLEOTIDE SEQUENCE [LARGE SCALE GENOMIC DNA]</scope>
    <source>
        <strain evidence="2 3">DSM 29734</strain>
    </source>
</reference>
<dbReference type="EMBL" id="FXTY01000004">
    <property type="protein sequence ID" value="SMP23879.1"/>
    <property type="molecule type" value="Genomic_DNA"/>
</dbReference>
<sequence>MTNFARISAVAAFFLSALPALASDDASDTLLQLIRDNGCQMTAVEAVEILPRYGLMPAQTRDIIRDWDKKKWLADHSIAGVKLSKDGCKG</sequence>
<keyword evidence="3" id="KW-1185">Reference proteome</keyword>
<accession>A0ABY1P2Z5</accession>
<evidence type="ECO:0000256" key="1">
    <source>
        <dbReference type="SAM" id="SignalP"/>
    </source>
</evidence>
<protein>
    <submittedName>
        <fullName evidence="2">Uncharacterized protein</fullName>
    </submittedName>
</protein>
<feature type="signal peptide" evidence="1">
    <location>
        <begin position="1"/>
        <end position="22"/>
    </location>
</feature>
<gene>
    <name evidence="2" type="ORF">SAMN06265373_104457</name>
</gene>
<dbReference type="Proteomes" id="UP001157961">
    <property type="component" value="Unassembled WGS sequence"/>
</dbReference>
<keyword evidence="1" id="KW-0732">Signal</keyword>
<comment type="caution">
    <text evidence="2">The sequence shown here is derived from an EMBL/GenBank/DDBJ whole genome shotgun (WGS) entry which is preliminary data.</text>
</comment>
<name>A0ABY1P2Z5_9RHOB</name>
<dbReference type="RefSeq" id="WP_283426396.1">
    <property type="nucleotide sequence ID" value="NZ_FXTY01000004.1"/>
</dbReference>